<dbReference type="RefSeq" id="WP_336807428.1">
    <property type="nucleotide sequence ID" value="NZ_JBBBNY010000004.1"/>
</dbReference>
<feature type="signal peptide" evidence="1">
    <location>
        <begin position="1"/>
        <end position="26"/>
    </location>
</feature>
<evidence type="ECO:0000256" key="1">
    <source>
        <dbReference type="SAM" id="SignalP"/>
    </source>
</evidence>
<organism evidence="2 3">
    <name type="scientific">Fulvimonas yonginensis</name>
    <dbReference type="NCBI Taxonomy" id="1495200"/>
    <lineage>
        <taxon>Bacteria</taxon>
        <taxon>Pseudomonadati</taxon>
        <taxon>Pseudomonadota</taxon>
        <taxon>Gammaproteobacteria</taxon>
        <taxon>Lysobacterales</taxon>
        <taxon>Rhodanobacteraceae</taxon>
        <taxon>Fulvimonas</taxon>
    </lineage>
</organism>
<feature type="chain" id="PRO_5046159524" evidence="1">
    <location>
        <begin position="27"/>
        <end position="312"/>
    </location>
</feature>
<comment type="caution">
    <text evidence="2">The sequence shown here is derived from an EMBL/GenBank/DDBJ whole genome shotgun (WGS) entry which is preliminary data.</text>
</comment>
<keyword evidence="1" id="KW-0732">Signal</keyword>
<dbReference type="EMBL" id="JBBBNY010000004">
    <property type="protein sequence ID" value="MEI7036806.1"/>
    <property type="molecule type" value="Genomic_DNA"/>
</dbReference>
<evidence type="ECO:0000313" key="3">
    <source>
        <dbReference type="Proteomes" id="UP001381174"/>
    </source>
</evidence>
<reference evidence="2 3" key="1">
    <citation type="journal article" date="2014" name="Int. J. Syst. Evol. Microbiol.">
        <title>Fulvimonas yonginensis sp. nov., isolated from greenhouse soil, and emended description of the genus Fulvimonas.</title>
        <authorList>
            <person name="Ahn J.H."/>
            <person name="Kim S.J."/>
            <person name="Weon H.Y."/>
            <person name="Hong S.B."/>
            <person name="Seok S.J."/>
            <person name="Kwon S.W."/>
        </authorList>
    </citation>
    <scope>NUCLEOTIDE SEQUENCE [LARGE SCALE GENOMIC DNA]</scope>
    <source>
        <strain evidence="2 3">KACC 16952</strain>
    </source>
</reference>
<gene>
    <name evidence="2" type="ORF">WAT24_08555</name>
</gene>
<name>A0ABU8JC90_9GAMM</name>
<dbReference type="PROSITE" id="PS51257">
    <property type="entry name" value="PROKAR_LIPOPROTEIN"/>
    <property type="match status" value="1"/>
</dbReference>
<keyword evidence="3" id="KW-1185">Reference proteome</keyword>
<dbReference type="Proteomes" id="UP001381174">
    <property type="component" value="Unassembled WGS sequence"/>
</dbReference>
<evidence type="ECO:0000313" key="2">
    <source>
        <dbReference type="EMBL" id="MEI7036806.1"/>
    </source>
</evidence>
<proteinExistence type="predicted"/>
<protein>
    <submittedName>
        <fullName evidence="2">Uncharacterized protein</fullName>
    </submittedName>
</protein>
<sequence length="312" mass="34391">MLAPHRHPTRRTLRRLLLLLALLALAACHSRDQATGGDRIESPEATVRQSLALLREGDFDGFWRHALPPPDYAMLRDDWHLAHGDAPLSNATEPTPIDATLRQLHAPDAEEAIDAQLQPWLANTQARYGDQLPLLVGIGRAIVDRAVANEPRLSEAQKRDATALVQALVPWAQQAPWFDPDRARRAVRIAVATAGEPELRDADGLHPPDFAQAMRRYAVAFAGFKRILALYGLSVDQVLASAHVVPLDYHPPYARVRIEYEVLGTPLSVEASLVLQNGRWYDQDLVESVRRSHRELAAPAATASAATVATDD</sequence>
<accession>A0ABU8JC90</accession>